<sequence>MNDNILIIGAGELGLAMIDAFAKKLKTNQGSLNVLLKKESIESSDKRKIQRLCDFEMNHIGVTMGDLEKDSIATLSGIFSKFGTIINCSGFVGGQGTQIKITKAVLNAQVPTYVPWQFGVDYDIVGKGSGQPVWDEQYDVRELLRSQNTTDWIIVSTGIFTSYLFSSDFGIVDLKEKTVHALGDWNYKVTVTTPEDIGRLTAEIVFFMPKIKNEIIFVAGDTLSYEELADTTEHVVGEPFKRELLSMSDLTKAVEEDENNVAAKYRIAFARPDGVAWEKTSTFNFRHNIGVSDVKSWLMKSMS</sequence>
<dbReference type="Gene3D" id="3.90.25.10">
    <property type="entry name" value="UDP-galactose 4-epimerase, domain 1"/>
    <property type="match status" value="1"/>
</dbReference>
<evidence type="ECO:0000259" key="3">
    <source>
        <dbReference type="Pfam" id="PF05368"/>
    </source>
</evidence>
<protein>
    <submittedName>
        <fullName evidence="4">NAD(P)-dependent aromatic alcohol reductase</fullName>
    </submittedName>
</protein>
<proteinExistence type="predicted"/>
<evidence type="ECO:0000313" key="5">
    <source>
        <dbReference type="Proteomes" id="UP000217349"/>
    </source>
</evidence>
<dbReference type="Proteomes" id="UP000217349">
    <property type="component" value="Chromosome"/>
</dbReference>
<accession>A0A290HBZ1</accession>
<dbReference type="PANTHER" id="PTHR47706">
    <property type="entry name" value="NMRA-LIKE FAMILY PROTEIN"/>
    <property type="match status" value="1"/>
</dbReference>
<gene>
    <name evidence="4" type="ORF">SJPD1_0864</name>
</gene>
<feature type="domain" description="NmrA-like" evidence="3">
    <location>
        <begin position="2"/>
        <end position="252"/>
    </location>
</feature>
<dbReference type="OrthoDB" id="5540862at2"/>
<dbReference type="Pfam" id="PF05368">
    <property type="entry name" value="NmrA"/>
    <property type="match status" value="1"/>
</dbReference>
<dbReference type="AlphaFoldDB" id="A0A290HBZ1"/>
<keyword evidence="2" id="KW-0560">Oxidoreductase</keyword>
<dbReference type="InterPro" id="IPR008030">
    <property type="entry name" value="NmrA-like"/>
</dbReference>
<dbReference type="EMBL" id="CP023275">
    <property type="protein sequence ID" value="ATB68977.1"/>
    <property type="molecule type" value="Genomic_DNA"/>
</dbReference>
<name>A0A290HBZ1_9BACT</name>
<dbReference type="PANTHER" id="PTHR47706:SF6">
    <property type="entry name" value="NMRA-LIKE FAMILY PROTEIN (AFU_ORTHOLOGUE AFUA_6G00280)"/>
    <property type="match status" value="1"/>
</dbReference>
<dbReference type="GO" id="GO:0016491">
    <property type="term" value="F:oxidoreductase activity"/>
    <property type="evidence" value="ECO:0007669"/>
    <property type="project" value="UniProtKB-KW"/>
</dbReference>
<dbReference type="Gene3D" id="3.40.50.720">
    <property type="entry name" value="NAD(P)-binding Rossmann-like Domain"/>
    <property type="match status" value="1"/>
</dbReference>
<dbReference type="InterPro" id="IPR045312">
    <property type="entry name" value="PCBER-like"/>
</dbReference>
<evidence type="ECO:0000313" key="4">
    <source>
        <dbReference type="EMBL" id="ATB68977.1"/>
    </source>
</evidence>
<reference evidence="5" key="1">
    <citation type="submission" date="2017-09" db="EMBL/GenBank/DDBJ databases">
        <title>The complete genome of Sulfurospirillum sp. JPD-1.</title>
        <authorList>
            <person name="Goris T."/>
        </authorList>
    </citation>
    <scope>NUCLEOTIDE SEQUENCE [LARGE SCALE GENOMIC DNA]</scope>
    <source>
        <strain evidence="5">JPD-1</strain>
    </source>
</reference>
<dbReference type="CDD" id="cd05259">
    <property type="entry name" value="PCBER_SDR_a"/>
    <property type="match status" value="1"/>
</dbReference>
<evidence type="ECO:0000256" key="2">
    <source>
        <dbReference type="ARBA" id="ARBA00023002"/>
    </source>
</evidence>
<dbReference type="InterPro" id="IPR036291">
    <property type="entry name" value="NAD(P)-bd_dom_sf"/>
</dbReference>
<dbReference type="InterPro" id="IPR051609">
    <property type="entry name" value="NmrA/Isoflavone_reductase-like"/>
</dbReference>
<dbReference type="RefSeq" id="WP_096046114.1">
    <property type="nucleotide sequence ID" value="NZ_CP023275.1"/>
</dbReference>
<evidence type="ECO:0000256" key="1">
    <source>
        <dbReference type="ARBA" id="ARBA00022857"/>
    </source>
</evidence>
<keyword evidence="1" id="KW-0521">NADP</keyword>
<dbReference type="KEGG" id="sulj:SJPD1_0864"/>
<organism evidence="4 5">
    <name type="scientific">Sulfurospirillum diekertiae</name>
    <dbReference type="NCBI Taxonomy" id="1854492"/>
    <lineage>
        <taxon>Bacteria</taxon>
        <taxon>Pseudomonadati</taxon>
        <taxon>Campylobacterota</taxon>
        <taxon>Epsilonproteobacteria</taxon>
        <taxon>Campylobacterales</taxon>
        <taxon>Sulfurospirillaceae</taxon>
        <taxon>Sulfurospirillum</taxon>
    </lineage>
</organism>
<dbReference type="SUPFAM" id="SSF51735">
    <property type="entry name" value="NAD(P)-binding Rossmann-fold domains"/>
    <property type="match status" value="1"/>
</dbReference>